<dbReference type="PROSITE" id="PS51296">
    <property type="entry name" value="RIESKE"/>
    <property type="match status" value="1"/>
</dbReference>
<dbReference type="SUPFAM" id="SSF50022">
    <property type="entry name" value="ISP domain"/>
    <property type="match status" value="1"/>
</dbReference>
<sequence length="359" mass="40998">MLVTRQTVLRRFWYALMPLHALDAGPQPFTLLGEKIVVWKGADGHPAALRDRCCHRTAALSRGFVDEAGHIVCGYHGWTYDCAGACVRIPQNEDGAIPAGARVESFRCEARYGYVWVALGEPLAPIPDFPEDGDARYRRILQFHERWNTSSLRFLENAFDNAHFSYVHKANFGIFEQPKPQSYRLEVTDYGFEAETRVPIKNPSASHRVTGTTAPYTERHLLNRWMLPFTRRFGCQYPESGVHHIIYNCATPIDDGSITLAQWLYRNDSETDCSTEELIAWDRPIVDEDRDILEATDPDACVDTRRRMEFHMASDRPGLLIRKRLQDLLHAHGEEEVFREAPTYSSTGTETLPLKRLGT</sequence>
<dbReference type="GO" id="GO:0032259">
    <property type="term" value="P:methylation"/>
    <property type="evidence" value="ECO:0007669"/>
    <property type="project" value="UniProtKB-KW"/>
</dbReference>
<evidence type="ECO:0000256" key="4">
    <source>
        <dbReference type="ARBA" id="ARBA00023004"/>
    </source>
</evidence>
<keyword evidence="5" id="KW-0411">Iron-sulfur</keyword>
<dbReference type="Gene3D" id="2.102.10.10">
    <property type="entry name" value="Rieske [2Fe-2S] iron-sulphur domain"/>
    <property type="match status" value="1"/>
</dbReference>
<organism evidence="7">
    <name type="scientific">mine drainage metagenome</name>
    <dbReference type="NCBI Taxonomy" id="410659"/>
    <lineage>
        <taxon>unclassified sequences</taxon>
        <taxon>metagenomes</taxon>
        <taxon>ecological metagenomes</taxon>
    </lineage>
</organism>
<keyword evidence="1" id="KW-0001">2Fe-2S</keyword>
<proteinExistence type="predicted"/>
<dbReference type="GO" id="GO:0046872">
    <property type="term" value="F:metal ion binding"/>
    <property type="evidence" value="ECO:0007669"/>
    <property type="project" value="UniProtKB-KW"/>
</dbReference>
<dbReference type="GO" id="GO:0016491">
    <property type="term" value="F:oxidoreductase activity"/>
    <property type="evidence" value="ECO:0007669"/>
    <property type="project" value="UniProtKB-KW"/>
</dbReference>
<evidence type="ECO:0000256" key="5">
    <source>
        <dbReference type="ARBA" id="ARBA00023014"/>
    </source>
</evidence>
<name>A0A1J5RUJ8_9ZZZZ</name>
<evidence type="ECO:0000256" key="1">
    <source>
        <dbReference type="ARBA" id="ARBA00022714"/>
    </source>
</evidence>
<dbReference type="EMBL" id="MLJW01000160">
    <property type="protein sequence ID" value="OIQ95764.1"/>
    <property type="molecule type" value="Genomic_DNA"/>
</dbReference>
<dbReference type="InterPro" id="IPR044043">
    <property type="entry name" value="VanA_C_cat"/>
</dbReference>
<dbReference type="GO" id="GO:0008168">
    <property type="term" value="F:methyltransferase activity"/>
    <property type="evidence" value="ECO:0007669"/>
    <property type="project" value="UniProtKB-KW"/>
</dbReference>
<evidence type="ECO:0000256" key="2">
    <source>
        <dbReference type="ARBA" id="ARBA00022723"/>
    </source>
</evidence>
<evidence type="ECO:0000256" key="3">
    <source>
        <dbReference type="ARBA" id="ARBA00023002"/>
    </source>
</evidence>
<dbReference type="InterPro" id="IPR050584">
    <property type="entry name" value="Cholesterol_7-desaturase"/>
</dbReference>
<gene>
    <name evidence="7" type="primary">ndmA</name>
    <name evidence="7" type="ORF">GALL_222230</name>
</gene>
<dbReference type="AlphaFoldDB" id="A0A1J5RUJ8"/>
<dbReference type="Pfam" id="PF00355">
    <property type="entry name" value="Rieske"/>
    <property type="match status" value="1"/>
</dbReference>
<keyword evidence="3 7" id="KW-0560">Oxidoreductase</keyword>
<keyword evidence="7" id="KW-0489">Methyltransferase</keyword>
<dbReference type="InterPro" id="IPR017941">
    <property type="entry name" value="Rieske_2Fe-2S"/>
</dbReference>
<evidence type="ECO:0000259" key="6">
    <source>
        <dbReference type="PROSITE" id="PS51296"/>
    </source>
</evidence>
<dbReference type="InterPro" id="IPR036922">
    <property type="entry name" value="Rieske_2Fe-2S_sf"/>
</dbReference>
<reference evidence="7" key="1">
    <citation type="submission" date="2016-10" db="EMBL/GenBank/DDBJ databases">
        <title>Sequence of Gallionella enrichment culture.</title>
        <authorList>
            <person name="Poehlein A."/>
            <person name="Muehling M."/>
            <person name="Daniel R."/>
        </authorList>
    </citation>
    <scope>NUCLEOTIDE SEQUENCE</scope>
</reference>
<feature type="domain" description="Rieske" evidence="6">
    <location>
        <begin position="13"/>
        <end position="117"/>
    </location>
</feature>
<comment type="caution">
    <text evidence="7">The sequence shown here is derived from an EMBL/GenBank/DDBJ whole genome shotgun (WGS) entry which is preliminary data.</text>
</comment>
<keyword evidence="7" id="KW-0808">Transferase</keyword>
<dbReference type="Pfam" id="PF19112">
    <property type="entry name" value="VanA_C"/>
    <property type="match status" value="1"/>
</dbReference>
<keyword evidence="4" id="KW-0408">Iron</keyword>
<accession>A0A1J5RUJ8</accession>
<dbReference type="GO" id="GO:0051537">
    <property type="term" value="F:2 iron, 2 sulfur cluster binding"/>
    <property type="evidence" value="ECO:0007669"/>
    <property type="project" value="UniProtKB-KW"/>
</dbReference>
<dbReference type="Gene3D" id="3.90.380.10">
    <property type="entry name" value="Naphthalene 1,2-dioxygenase Alpha Subunit, Chain A, domain 1"/>
    <property type="match status" value="1"/>
</dbReference>
<dbReference type="PANTHER" id="PTHR21266">
    <property type="entry name" value="IRON-SULFUR DOMAIN CONTAINING PROTEIN"/>
    <property type="match status" value="1"/>
</dbReference>
<evidence type="ECO:0000313" key="7">
    <source>
        <dbReference type="EMBL" id="OIQ95764.1"/>
    </source>
</evidence>
<keyword evidence="2" id="KW-0479">Metal-binding</keyword>
<dbReference type="PANTHER" id="PTHR21266:SF60">
    <property type="entry name" value="3-KETOSTEROID-9-ALPHA-MONOOXYGENASE, OXYGENASE COMPONENT"/>
    <property type="match status" value="1"/>
</dbReference>
<dbReference type="SUPFAM" id="SSF55961">
    <property type="entry name" value="Bet v1-like"/>
    <property type="match status" value="1"/>
</dbReference>
<dbReference type="EC" id="1.14.13.178" evidence="7"/>
<protein>
    <submittedName>
        <fullName evidence="7">Methylxanthine N1-demethylase NdmA</fullName>
        <ecNumber evidence="7">1.14.13.178</ecNumber>
    </submittedName>
</protein>